<keyword evidence="2" id="KW-0805">Transcription regulation</keyword>
<dbReference type="Pfam" id="PF00126">
    <property type="entry name" value="HTH_1"/>
    <property type="match status" value="1"/>
</dbReference>
<evidence type="ECO:0000256" key="4">
    <source>
        <dbReference type="ARBA" id="ARBA00023163"/>
    </source>
</evidence>
<evidence type="ECO:0000256" key="2">
    <source>
        <dbReference type="ARBA" id="ARBA00023015"/>
    </source>
</evidence>
<gene>
    <name evidence="6" type="ORF">JJB09_21725</name>
</gene>
<dbReference type="Pfam" id="PF03466">
    <property type="entry name" value="LysR_substrate"/>
    <property type="match status" value="1"/>
</dbReference>
<comment type="similarity">
    <text evidence="1">Belongs to the LysR transcriptional regulatory family.</text>
</comment>
<dbReference type="InterPro" id="IPR036388">
    <property type="entry name" value="WH-like_DNA-bd_sf"/>
</dbReference>
<dbReference type="PANTHER" id="PTHR30419:SF8">
    <property type="entry name" value="NITROGEN ASSIMILATION TRANSCRIPTIONAL ACTIVATOR-RELATED"/>
    <property type="match status" value="1"/>
</dbReference>
<dbReference type="InterPro" id="IPR036390">
    <property type="entry name" value="WH_DNA-bd_sf"/>
</dbReference>
<name>A0A936YTI8_9HYPH</name>
<protein>
    <submittedName>
        <fullName evidence="6">LysR family transcriptional regulator</fullName>
    </submittedName>
</protein>
<keyword evidence="4" id="KW-0804">Transcription</keyword>
<sequence>MDSKPKHLEKSPSVRKAGYPAENEDDFLIKAGLKLNHLRLISAIAEHGQVSAAADALNISQPAASRMLHEAESILKAPLCERAAKGVIMTRFGEALARRARSILLEIREANREITELRTGYGGSVSMGSVTAPAIGLAVPAIRKVRTIYPAISINCQVETSNVLARDLIAARYDFVIGRIPDDLNPGLFRAIPLGVEKACLIVRSGHPALRRPVSTLEELSTYDWVFQPANTLLRREMELMFLQKDIPLPANVVSTSSVLLTMALVCESDAIAPIAEDVARFIASQQSRMGEIAILSTDFEIVLQPYSLITAQGRALPPSAKLLHDLILEEGQLSSDVSFA</sequence>
<proteinExistence type="inferred from homology"/>
<dbReference type="InterPro" id="IPR005119">
    <property type="entry name" value="LysR_subst-bd"/>
</dbReference>
<dbReference type="GO" id="GO:0003700">
    <property type="term" value="F:DNA-binding transcription factor activity"/>
    <property type="evidence" value="ECO:0007669"/>
    <property type="project" value="InterPro"/>
</dbReference>
<dbReference type="SUPFAM" id="SSF53850">
    <property type="entry name" value="Periplasmic binding protein-like II"/>
    <property type="match status" value="1"/>
</dbReference>
<comment type="caution">
    <text evidence="6">The sequence shown here is derived from an EMBL/GenBank/DDBJ whole genome shotgun (WGS) entry which is preliminary data.</text>
</comment>
<evidence type="ECO:0000259" key="5">
    <source>
        <dbReference type="PROSITE" id="PS50931"/>
    </source>
</evidence>
<dbReference type="EMBL" id="JAEQNC010000014">
    <property type="protein sequence ID" value="MBL0374636.1"/>
    <property type="molecule type" value="Genomic_DNA"/>
</dbReference>
<evidence type="ECO:0000256" key="1">
    <source>
        <dbReference type="ARBA" id="ARBA00009437"/>
    </source>
</evidence>
<evidence type="ECO:0000313" key="6">
    <source>
        <dbReference type="EMBL" id="MBL0374636.1"/>
    </source>
</evidence>
<accession>A0A936YTI8</accession>
<dbReference type="RefSeq" id="WP_201663180.1">
    <property type="nucleotide sequence ID" value="NZ_JAEQNC010000014.1"/>
</dbReference>
<keyword evidence="3" id="KW-0238">DNA-binding</keyword>
<evidence type="ECO:0000313" key="7">
    <source>
        <dbReference type="Proteomes" id="UP000633219"/>
    </source>
</evidence>
<dbReference type="InterPro" id="IPR000847">
    <property type="entry name" value="LysR_HTH_N"/>
</dbReference>
<organism evidence="6 7">
    <name type="scientific">Rhizobium setariae</name>
    <dbReference type="NCBI Taxonomy" id="2801340"/>
    <lineage>
        <taxon>Bacteria</taxon>
        <taxon>Pseudomonadati</taxon>
        <taxon>Pseudomonadota</taxon>
        <taxon>Alphaproteobacteria</taxon>
        <taxon>Hyphomicrobiales</taxon>
        <taxon>Rhizobiaceae</taxon>
        <taxon>Rhizobium/Agrobacterium group</taxon>
        <taxon>Rhizobium</taxon>
    </lineage>
</organism>
<dbReference type="AlphaFoldDB" id="A0A936YTI8"/>
<dbReference type="Proteomes" id="UP000633219">
    <property type="component" value="Unassembled WGS sequence"/>
</dbReference>
<reference evidence="6" key="1">
    <citation type="submission" date="2021-01" db="EMBL/GenBank/DDBJ databases">
        <title>Rhizobium sp. strain KVB221 16S ribosomal RNA gene Genome sequencing and assembly.</title>
        <authorList>
            <person name="Kang M."/>
        </authorList>
    </citation>
    <scope>NUCLEOTIDE SEQUENCE</scope>
    <source>
        <strain evidence="6">KVB221</strain>
    </source>
</reference>
<dbReference type="SUPFAM" id="SSF46785">
    <property type="entry name" value="Winged helix' DNA-binding domain"/>
    <property type="match status" value="1"/>
</dbReference>
<dbReference type="Gene3D" id="1.10.10.10">
    <property type="entry name" value="Winged helix-like DNA-binding domain superfamily/Winged helix DNA-binding domain"/>
    <property type="match status" value="1"/>
</dbReference>
<feature type="domain" description="HTH lysR-type" evidence="5">
    <location>
        <begin position="33"/>
        <end position="90"/>
    </location>
</feature>
<evidence type="ECO:0000256" key="3">
    <source>
        <dbReference type="ARBA" id="ARBA00023125"/>
    </source>
</evidence>
<dbReference type="PANTHER" id="PTHR30419">
    <property type="entry name" value="HTH-TYPE TRANSCRIPTIONAL REGULATOR YBHD"/>
    <property type="match status" value="1"/>
</dbReference>
<dbReference type="InterPro" id="IPR050950">
    <property type="entry name" value="HTH-type_LysR_regulators"/>
</dbReference>
<dbReference type="Gene3D" id="3.40.190.290">
    <property type="match status" value="1"/>
</dbReference>
<dbReference type="PROSITE" id="PS50931">
    <property type="entry name" value="HTH_LYSR"/>
    <property type="match status" value="1"/>
</dbReference>
<keyword evidence="7" id="KW-1185">Reference proteome</keyword>
<dbReference type="GO" id="GO:0003677">
    <property type="term" value="F:DNA binding"/>
    <property type="evidence" value="ECO:0007669"/>
    <property type="project" value="UniProtKB-KW"/>
</dbReference>
<dbReference type="GO" id="GO:0005829">
    <property type="term" value="C:cytosol"/>
    <property type="evidence" value="ECO:0007669"/>
    <property type="project" value="TreeGrafter"/>
</dbReference>